<feature type="transmembrane region" description="Helical" evidence="1">
    <location>
        <begin position="50"/>
        <end position="69"/>
    </location>
</feature>
<feature type="transmembrane region" description="Helical" evidence="1">
    <location>
        <begin position="17"/>
        <end position="38"/>
    </location>
</feature>
<organism evidence="2 3">
    <name type="scientific">Fusarium langsethiae</name>
    <dbReference type="NCBI Taxonomy" id="179993"/>
    <lineage>
        <taxon>Eukaryota</taxon>
        <taxon>Fungi</taxon>
        <taxon>Dikarya</taxon>
        <taxon>Ascomycota</taxon>
        <taxon>Pezizomycotina</taxon>
        <taxon>Sordariomycetes</taxon>
        <taxon>Hypocreomycetidae</taxon>
        <taxon>Hypocreales</taxon>
        <taxon>Nectriaceae</taxon>
        <taxon>Fusarium</taxon>
    </lineage>
</organism>
<keyword evidence="1" id="KW-0812">Transmembrane</keyword>
<sequence length="167" mass="18833">MGFFESRFFEPTWKNKVLILQLAFTVLVFILGIAKIATTPSGIPMNRMDIVAITMSIKSGVFLAYEIMTMKMERFKRFGSLKAYAVLNTIDVFFWAAVMGFSFKSVDTICSGANCAIGVVTGVMALFNSAIHFWAAVIAWKNHRHFKTYGVSRGQDEPKNMRSTYRV</sequence>
<dbReference type="AlphaFoldDB" id="A0A0N0V523"/>
<dbReference type="OrthoDB" id="3436860at2759"/>
<gene>
    <name evidence="2" type="ORF">FLAG1_10501</name>
</gene>
<evidence type="ECO:0008006" key="4">
    <source>
        <dbReference type="Google" id="ProtNLM"/>
    </source>
</evidence>
<dbReference type="EMBL" id="JXCE01000563">
    <property type="protein sequence ID" value="KPA36711.1"/>
    <property type="molecule type" value="Genomic_DNA"/>
</dbReference>
<feature type="transmembrane region" description="Helical" evidence="1">
    <location>
        <begin position="81"/>
        <end position="103"/>
    </location>
</feature>
<keyword evidence="1" id="KW-0472">Membrane</keyword>
<comment type="caution">
    <text evidence="2">The sequence shown here is derived from an EMBL/GenBank/DDBJ whole genome shotgun (WGS) entry which is preliminary data.</text>
</comment>
<proteinExistence type="predicted"/>
<evidence type="ECO:0000313" key="3">
    <source>
        <dbReference type="Proteomes" id="UP000037904"/>
    </source>
</evidence>
<name>A0A0N0V523_FUSLA</name>
<feature type="transmembrane region" description="Helical" evidence="1">
    <location>
        <begin position="115"/>
        <end position="140"/>
    </location>
</feature>
<protein>
    <recommendedName>
        <fullName evidence="4">MARVEL domain-containing protein</fullName>
    </recommendedName>
</protein>
<evidence type="ECO:0000256" key="1">
    <source>
        <dbReference type="SAM" id="Phobius"/>
    </source>
</evidence>
<evidence type="ECO:0000313" key="2">
    <source>
        <dbReference type="EMBL" id="KPA36711.1"/>
    </source>
</evidence>
<accession>A0A0N0V523</accession>
<keyword evidence="1" id="KW-1133">Transmembrane helix</keyword>
<keyword evidence="3" id="KW-1185">Reference proteome</keyword>
<reference evidence="2 3" key="1">
    <citation type="submission" date="2015-04" db="EMBL/GenBank/DDBJ databases">
        <title>The draft genome sequence of Fusarium langsethiae, a T-2/HT-2 mycotoxin producer.</title>
        <authorList>
            <person name="Lysoe E."/>
            <person name="Divon H.H."/>
            <person name="Terzi V."/>
            <person name="Orru L."/>
            <person name="Lamontanara A."/>
            <person name="Kolseth A.-K."/>
            <person name="Frandsen R.J."/>
            <person name="Nielsen K."/>
            <person name="Thrane U."/>
        </authorList>
    </citation>
    <scope>NUCLEOTIDE SEQUENCE [LARGE SCALE GENOMIC DNA]</scope>
    <source>
        <strain evidence="2 3">Fl201059</strain>
    </source>
</reference>
<dbReference type="Proteomes" id="UP000037904">
    <property type="component" value="Unassembled WGS sequence"/>
</dbReference>